<dbReference type="Pfam" id="PF00535">
    <property type="entry name" value="Glycos_transf_2"/>
    <property type="match status" value="1"/>
</dbReference>
<protein>
    <submittedName>
        <fullName evidence="2">Glycosyltransferase</fullName>
    </submittedName>
</protein>
<dbReference type="InterPro" id="IPR029044">
    <property type="entry name" value="Nucleotide-diphossugar_trans"/>
</dbReference>
<dbReference type="Proteomes" id="UP000286211">
    <property type="component" value="Unassembled WGS sequence"/>
</dbReference>
<dbReference type="InterPro" id="IPR001173">
    <property type="entry name" value="Glyco_trans_2-like"/>
</dbReference>
<comment type="caution">
    <text evidence="2">The sequence shown here is derived from an EMBL/GenBank/DDBJ whole genome shotgun (WGS) entry which is preliminary data.</text>
</comment>
<keyword evidence="2" id="KW-0808">Transferase</keyword>
<accession>A0A415EXK4</accession>
<feature type="domain" description="Glycosyltransferase 2-like" evidence="1">
    <location>
        <begin position="22"/>
        <end position="126"/>
    </location>
</feature>
<dbReference type="Gene3D" id="3.90.550.10">
    <property type="entry name" value="Spore Coat Polysaccharide Biosynthesis Protein SpsA, Chain A"/>
    <property type="match status" value="1"/>
</dbReference>
<gene>
    <name evidence="2" type="ORF">DW079_13400</name>
</gene>
<sequence>MKISIITISYNKTNKSKIMKISIITISYNVEKEIERTMRSVLNQTFKDLEYIVVDGKSKDNTVAIAKSIAAEYPDRAVRIISEPDKGIYDAMNKGIKMASGEWVNMMNAGDVFVDENVLENIFKEQIPDDIAFLYSDLYKKTSFGRCFKVNMYCTEYERHLVHQSCIYRRKLHQEYGYYVVTPKIIISDYLFFLQVPLEVMKKMDTVIAIYEGNGVSEQGNWCEQQILCADVVFRHGTFGSLYFDFIKWKLKHLIPRKIREYLRLRQYENQK</sequence>
<dbReference type="SUPFAM" id="SSF53448">
    <property type="entry name" value="Nucleotide-diphospho-sugar transferases"/>
    <property type="match status" value="1"/>
</dbReference>
<dbReference type="EMBL" id="QRNB01000101">
    <property type="protein sequence ID" value="RHK08057.1"/>
    <property type="molecule type" value="Genomic_DNA"/>
</dbReference>
<dbReference type="PANTHER" id="PTHR22916">
    <property type="entry name" value="GLYCOSYLTRANSFERASE"/>
    <property type="match status" value="1"/>
</dbReference>
<evidence type="ECO:0000259" key="1">
    <source>
        <dbReference type="Pfam" id="PF00535"/>
    </source>
</evidence>
<dbReference type="AlphaFoldDB" id="A0A415EXK4"/>
<reference evidence="2 3" key="1">
    <citation type="submission" date="2018-08" db="EMBL/GenBank/DDBJ databases">
        <title>A genome reference for cultivated species of the human gut microbiota.</title>
        <authorList>
            <person name="Zou Y."/>
            <person name="Xue W."/>
            <person name="Luo G."/>
        </authorList>
    </citation>
    <scope>NUCLEOTIDE SEQUENCE [LARGE SCALE GENOMIC DNA]</scope>
    <source>
        <strain evidence="2 3">AF46-2NS</strain>
    </source>
</reference>
<evidence type="ECO:0000313" key="3">
    <source>
        <dbReference type="Proteomes" id="UP000286211"/>
    </source>
</evidence>
<organism evidence="2 3">
    <name type="scientific">Segatella copri</name>
    <dbReference type="NCBI Taxonomy" id="165179"/>
    <lineage>
        <taxon>Bacteria</taxon>
        <taxon>Pseudomonadati</taxon>
        <taxon>Bacteroidota</taxon>
        <taxon>Bacteroidia</taxon>
        <taxon>Bacteroidales</taxon>
        <taxon>Prevotellaceae</taxon>
        <taxon>Segatella</taxon>
    </lineage>
</organism>
<proteinExistence type="predicted"/>
<dbReference type="GO" id="GO:0016758">
    <property type="term" value="F:hexosyltransferase activity"/>
    <property type="evidence" value="ECO:0007669"/>
    <property type="project" value="UniProtKB-ARBA"/>
</dbReference>
<evidence type="ECO:0000313" key="2">
    <source>
        <dbReference type="EMBL" id="RHK08057.1"/>
    </source>
</evidence>
<name>A0A415EXK4_9BACT</name>
<dbReference type="CDD" id="cd06433">
    <property type="entry name" value="GT_2_WfgS_like"/>
    <property type="match status" value="1"/>
</dbReference>
<dbReference type="PANTHER" id="PTHR22916:SF67">
    <property type="entry name" value="COLANIC ACID BIOSYNTHESIS GLYCOSYL TRANSFERASE WCAE-RELATED"/>
    <property type="match status" value="1"/>
</dbReference>